<dbReference type="Proteomes" id="UP000663832">
    <property type="component" value="Unassembled WGS sequence"/>
</dbReference>
<comment type="caution">
    <text evidence="1">The sequence shown here is derived from an EMBL/GenBank/DDBJ whole genome shotgun (WGS) entry which is preliminary data.</text>
</comment>
<dbReference type="InterPro" id="IPR011659">
    <property type="entry name" value="WD40"/>
</dbReference>
<dbReference type="Pfam" id="PF07676">
    <property type="entry name" value="PD40"/>
    <property type="match status" value="1"/>
</dbReference>
<accession>A0A815YWN2</accession>
<evidence type="ECO:0000313" key="1">
    <source>
        <dbReference type="EMBL" id="CAF1576427.1"/>
    </source>
</evidence>
<reference evidence="1" key="1">
    <citation type="submission" date="2021-02" db="EMBL/GenBank/DDBJ databases">
        <authorList>
            <person name="Nowell W R."/>
        </authorList>
    </citation>
    <scope>NUCLEOTIDE SEQUENCE</scope>
</reference>
<dbReference type="Proteomes" id="UP000663877">
    <property type="component" value="Unassembled WGS sequence"/>
</dbReference>
<dbReference type="OrthoDB" id="416344at2759"/>
<sequence>MTTTDNKILTSTIETYRHYAAQPTLSDIECCNQDSNDEILHLTPYFSTIDLVKLEHLTYTRSFTYSLKTRQLLFTSNVTTINENIIRRLASPDGKYLALVTKEMKGEQELHYVQIWHDEHLIFGYEVSDSKISPHGKVLPKNDYASFFEWSPDSRRLIFTAEEKRKSFKSYFTAEKLGDLGESFSTYRENWGE</sequence>
<dbReference type="AlphaFoldDB" id="A0A815YWN2"/>
<evidence type="ECO:0000313" key="3">
    <source>
        <dbReference type="Proteomes" id="UP000663832"/>
    </source>
</evidence>
<organism evidence="1 4">
    <name type="scientific">Adineta steineri</name>
    <dbReference type="NCBI Taxonomy" id="433720"/>
    <lineage>
        <taxon>Eukaryota</taxon>
        <taxon>Metazoa</taxon>
        <taxon>Spiralia</taxon>
        <taxon>Gnathifera</taxon>
        <taxon>Rotifera</taxon>
        <taxon>Eurotatoria</taxon>
        <taxon>Bdelloidea</taxon>
        <taxon>Adinetida</taxon>
        <taxon>Adinetidae</taxon>
        <taxon>Adineta</taxon>
    </lineage>
</organism>
<dbReference type="SUPFAM" id="SSF82171">
    <property type="entry name" value="DPP6 N-terminal domain-like"/>
    <property type="match status" value="1"/>
</dbReference>
<evidence type="ECO:0000313" key="2">
    <source>
        <dbReference type="EMBL" id="CAF1671547.1"/>
    </source>
</evidence>
<gene>
    <name evidence="1" type="ORF">BJG266_LOCUS48253</name>
    <name evidence="2" type="ORF">QVE165_LOCUS65311</name>
</gene>
<keyword evidence="3" id="KW-1185">Reference proteome</keyword>
<protein>
    <submittedName>
        <fullName evidence="1">Uncharacterized protein</fullName>
    </submittedName>
</protein>
<name>A0A815YWN2_9BILA</name>
<evidence type="ECO:0000313" key="4">
    <source>
        <dbReference type="Proteomes" id="UP000663877"/>
    </source>
</evidence>
<proteinExistence type="predicted"/>
<dbReference type="EMBL" id="CAJNOM010006662">
    <property type="protein sequence ID" value="CAF1671547.1"/>
    <property type="molecule type" value="Genomic_DNA"/>
</dbReference>
<feature type="non-terminal residue" evidence="1">
    <location>
        <position position="193"/>
    </location>
</feature>
<dbReference type="EMBL" id="CAJNOI010006246">
    <property type="protein sequence ID" value="CAF1576427.1"/>
    <property type="molecule type" value="Genomic_DNA"/>
</dbReference>